<accession>A0AAP0NVE9</accession>
<evidence type="ECO:0000256" key="5">
    <source>
        <dbReference type="SAM" id="MobiDB-lite"/>
    </source>
</evidence>
<dbReference type="EMBL" id="JBBNAG010000007">
    <property type="protein sequence ID" value="KAK9117941.1"/>
    <property type="molecule type" value="Genomic_DNA"/>
</dbReference>
<feature type="compositionally biased region" description="Pro residues" evidence="5">
    <location>
        <begin position="1"/>
        <end position="56"/>
    </location>
</feature>
<keyword evidence="2" id="KW-0964">Secreted</keyword>
<evidence type="ECO:0000313" key="6">
    <source>
        <dbReference type="EMBL" id="KAK9117941.1"/>
    </source>
</evidence>
<evidence type="ECO:0000256" key="1">
    <source>
        <dbReference type="ARBA" id="ARBA00004613"/>
    </source>
</evidence>
<keyword evidence="7" id="KW-1185">Reference proteome</keyword>
<organism evidence="6 7">
    <name type="scientific">Stephania cephalantha</name>
    <dbReference type="NCBI Taxonomy" id="152367"/>
    <lineage>
        <taxon>Eukaryota</taxon>
        <taxon>Viridiplantae</taxon>
        <taxon>Streptophyta</taxon>
        <taxon>Embryophyta</taxon>
        <taxon>Tracheophyta</taxon>
        <taxon>Spermatophyta</taxon>
        <taxon>Magnoliopsida</taxon>
        <taxon>Ranunculales</taxon>
        <taxon>Menispermaceae</taxon>
        <taxon>Menispermoideae</taxon>
        <taxon>Cissampelideae</taxon>
        <taxon>Stephania</taxon>
    </lineage>
</organism>
<dbReference type="PRINTS" id="PR01217">
    <property type="entry name" value="PRICHEXTENSN"/>
</dbReference>
<protein>
    <submittedName>
        <fullName evidence="6">Uncharacterized protein</fullName>
    </submittedName>
</protein>
<comment type="subcellular location">
    <subcellularLocation>
        <location evidence="1">Secreted</location>
    </subcellularLocation>
</comment>
<dbReference type="GO" id="GO:0005576">
    <property type="term" value="C:extracellular region"/>
    <property type="evidence" value="ECO:0007669"/>
    <property type="project" value="UniProtKB-SubCell"/>
</dbReference>
<sequence>MPAPAPPPQCPPPPPPPPPPTPLISPPPPLISPPPPPPTPLISPPPKPTKPKPPSPYKFENKALERAFYVIKEFRKKITYDPFGITKTWRGPDVCSYKGHYCEAPPKMKERRVASIDFNGYAFGNKDHNLPLKGFIDNLPDLAIFHANSNNFTGAIPRLSHLKYLYELDLSNNKIPGPFPLQVLKLDLSFLDIRFNLFTSNIPPQLFTLDLDVLFLNNNQFPPQPIPDNLGSTRVLYLTLANNQFTGTIPKTLGTGNSSLILKEALFLNNKLSGFLPYQIGLLKRATVLDFGGNLITGPIPMSFGCLSSMELLNFGRNLLCGEVPEVLCSEQQLPRLVNLTLSFNYFTKVGPMCRELVKRRVVDLKMNCVEDLKDQRSAEECALFFHKPRRCDHEQEWMKIIPCSIKNRENRGVGSSGISGTGDINGGRPSSASSAYSALNAGHGHHLHHL</sequence>
<dbReference type="SUPFAM" id="SSF52058">
    <property type="entry name" value="L domain-like"/>
    <property type="match status" value="1"/>
</dbReference>
<dbReference type="Gene3D" id="3.80.10.10">
    <property type="entry name" value="Ribonuclease Inhibitor"/>
    <property type="match status" value="1"/>
</dbReference>
<dbReference type="AlphaFoldDB" id="A0AAP0NVE9"/>
<dbReference type="PANTHER" id="PTHR32093">
    <property type="entry name" value="LEUCINE-RICH REPEAT EXTENSIN-LIKE PROTEIN 3-RELATED"/>
    <property type="match status" value="1"/>
</dbReference>
<dbReference type="InterPro" id="IPR051582">
    <property type="entry name" value="LRR_extensin-like_regulator"/>
</dbReference>
<gene>
    <name evidence="6" type="ORF">Scep_016034</name>
</gene>
<feature type="region of interest" description="Disordered" evidence="5">
    <location>
        <begin position="414"/>
        <end position="438"/>
    </location>
</feature>
<feature type="compositionally biased region" description="Gly residues" evidence="5">
    <location>
        <begin position="415"/>
        <end position="426"/>
    </location>
</feature>
<dbReference type="InterPro" id="IPR032675">
    <property type="entry name" value="LRR_dom_sf"/>
</dbReference>
<dbReference type="Proteomes" id="UP001419268">
    <property type="component" value="Unassembled WGS sequence"/>
</dbReference>
<feature type="region of interest" description="Disordered" evidence="5">
    <location>
        <begin position="1"/>
        <end position="57"/>
    </location>
</feature>
<dbReference type="PANTHER" id="PTHR32093:SF128">
    <property type="entry name" value="LEUCINE-RICH REPEAT-CONTAINING N-TERMINAL PLANT-TYPE DOMAIN-CONTAINING PROTEIN"/>
    <property type="match status" value="1"/>
</dbReference>
<evidence type="ECO:0000256" key="4">
    <source>
        <dbReference type="ARBA" id="ARBA00022737"/>
    </source>
</evidence>
<keyword evidence="3" id="KW-0732">Signal</keyword>
<evidence type="ECO:0000256" key="3">
    <source>
        <dbReference type="ARBA" id="ARBA00022729"/>
    </source>
</evidence>
<comment type="caution">
    <text evidence="6">The sequence shown here is derived from an EMBL/GenBank/DDBJ whole genome shotgun (WGS) entry which is preliminary data.</text>
</comment>
<evidence type="ECO:0000256" key="2">
    <source>
        <dbReference type="ARBA" id="ARBA00022525"/>
    </source>
</evidence>
<keyword evidence="4" id="KW-0677">Repeat</keyword>
<proteinExistence type="predicted"/>
<reference evidence="6 7" key="1">
    <citation type="submission" date="2024-01" db="EMBL/GenBank/DDBJ databases">
        <title>Genome assemblies of Stephania.</title>
        <authorList>
            <person name="Yang L."/>
        </authorList>
    </citation>
    <scope>NUCLEOTIDE SEQUENCE [LARGE SCALE GENOMIC DNA]</scope>
    <source>
        <strain evidence="6">JXDWG</strain>
        <tissue evidence="6">Leaf</tissue>
    </source>
</reference>
<dbReference type="SUPFAM" id="SSF101447">
    <property type="entry name" value="Formin homology 2 domain (FH2 domain)"/>
    <property type="match status" value="1"/>
</dbReference>
<name>A0AAP0NVE9_9MAGN</name>
<evidence type="ECO:0000313" key="7">
    <source>
        <dbReference type="Proteomes" id="UP001419268"/>
    </source>
</evidence>